<dbReference type="InterPro" id="IPR017896">
    <property type="entry name" value="4Fe4S_Fe-S-bd"/>
</dbReference>
<feature type="region of interest" description="Disordered" evidence="3">
    <location>
        <begin position="303"/>
        <end position="366"/>
    </location>
</feature>
<evidence type="ECO:0000256" key="2">
    <source>
        <dbReference type="ARBA" id="ARBA00023242"/>
    </source>
</evidence>
<gene>
    <name evidence="6" type="ORF">V5O48_003657</name>
</gene>
<feature type="region of interest" description="Disordered" evidence="3">
    <location>
        <begin position="909"/>
        <end position="994"/>
    </location>
</feature>
<evidence type="ECO:0000256" key="3">
    <source>
        <dbReference type="SAM" id="MobiDB-lite"/>
    </source>
</evidence>
<feature type="region of interest" description="Disordered" evidence="3">
    <location>
        <begin position="164"/>
        <end position="205"/>
    </location>
</feature>
<dbReference type="PANTHER" id="PTHR46910:SF38">
    <property type="entry name" value="ZN(2)-C6 FUNGAL-TYPE DOMAIN-CONTAINING PROTEIN"/>
    <property type="match status" value="1"/>
</dbReference>
<reference evidence="6 7" key="1">
    <citation type="submission" date="2024-02" db="EMBL/GenBank/DDBJ databases">
        <title>A draft genome for the cacao thread blight pathogen Marasmius crinis-equi.</title>
        <authorList>
            <person name="Cohen S.P."/>
            <person name="Baruah I.K."/>
            <person name="Amoako-Attah I."/>
            <person name="Bukari Y."/>
            <person name="Meinhardt L.W."/>
            <person name="Bailey B.A."/>
        </authorList>
    </citation>
    <scope>NUCLEOTIDE SEQUENCE [LARGE SCALE GENOMIC DNA]</scope>
    <source>
        <strain evidence="6 7">GH-76</strain>
    </source>
</reference>
<keyword evidence="7" id="KW-1185">Reference proteome</keyword>
<dbReference type="Proteomes" id="UP001465976">
    <property type="component" value="Unassembled WGS sequence"/>
</dbReference>
<feature type="compositionally biased region" description="Basic and acidic residues" evidence="3">
    <location>
        <begin position="856"/>
        <end position="873"/>
    </location>
</feature>
<dbReference type="InterPro" id="IPR050987">
    <property type="entry name" value="AtrR-like"/>
</dbReference>
<evidence type="ECO:0000259" key="4">
    <source>
        <dbReference type="PROSITE" id="PS50048"/>
    </source>
</evidence>
<feature type="compositionally biased region" description="Polar residues" evidence="3">
    <location>
        <begin position="953"/>
        <end position="971"/>
    </location>
</feature>
<feature type="compositionally biased region" description="Low complexity" evidence="3">
    <location>
        <begin position="1015"/>
        <end position="1025"/>
    </location>
</feature>
<feature type="domain" description="Zn(2)-C6 fungal-type" evidence="4">
    <location>
        <begin position="27"/>
        <end position="56"/>
    </location>
</feature>
<keyword evidence="1" id="KW-0479">Metal-binding</keyword>
<name>A0ABR3FSR2_9AGAR</name>
<evidence type="ECO:0000256" key="1">
    <source>
        <dbReference type="ARBA" id="ARBA00022723"/>
    </source>
</evidence>
<feature type="region of interest" description="Disordered" evidence="3">
    <location>
        <begin position="1"/>
        <end position="20"/>
    </location>
</feature>
<dbReference type="InterPro" id="IPR001138">
    <property type="entry name" value="Zn2Cys6_DnaBD"/>
</dbReference>
<dbReference type="SMART" id="SM00906">
    <property type="entry name" value="Fungal_trans"/>
    <property type="match status" value="1"/>
</dbReference>
<feature type="compositionally biased region" description="Low complexity" evidence="3">
    <location>
        <begin position="874"/>
        <end position="883"/>
    </location>
</feature>
<dbReference type="PANTHER" id="PTHR46910">
    <property type="entry name" value="TRANSCRIPTION FACTOR PDR1"/>
    <property type="match status" value="1"/>
</dbReference>
<feature type="compositionally biased region" description="Polar residues" evidence="3">
    <location>
        <begin position="1047"/>
        <end position="1069"/>
    </location>
</feature>
<organism evidence="6 7">
    <name type="scientific">Marasmius crinis-equi</name>
    <dbReference type="NCBI Taxonomy" id="585013"/>
    <lineage>
        <taxon>Eukaryota</taxon>
        <taxon>Fungi</taxon>
        <taxon>Dikarya</taxon>
        <taxon>Basidiomycota</taxon>
        <taxon>Agaricomycotina</taxon>
        <taxon>Agaricomycetes</taxon>
        <taxon>Agaricomycetidae</taxon>
        <taxon>Agaricales</taxon>
        <taxon>Marasmiineae</taxon>
        <taxon>Marasmiaceae</taxon>
        <taxon>Marasmius</taxon>
    </lineage>
</organism>
<proteinExistence type="predicted"/>
<feature type="compositionally biased region" description="Low complexity" evidence="3">
    <location>
        <begin position="1170"/>
        <end position="1179"/>
    </location>
</feature>
<keyword evidence="2" id="KW-0539">Nucleus</keyword>
<dbReference type="InterPro" id="IPR007219">
    <property type="entry name" value="XnlR_reg_dom"/>
</dbReference>
<feature type="compositionally biased region" description="Polar residues" evidence="3">
    <location>
        <begin position="303"/>
        <end position="325"/>
    </location>
</feature>
<feature type="compositionally biased region" description="Polar residues" evidence="3">
    <location>
        <begin position="921"/>
        <end position="932"/>
    </location>
</feature>
<evidence type="ECO:0000313" key="6">
    <source>
        <dbReference type="EMBL" id="KAL0578343.1"/>
    </source>
</evidence>
<feature type="compositionally biased region" description="Polar residues" evidence="3">
    <location>
        <begin position="336"/>
        <end position="347"/>
    </location>
</feature>
<feature type="region of interest" description="Disordered" evidence="3">
    <location>
        <begin position="774"/>
        <end position="817"/>
    </location>
</feature>
<feature type="compositionally biased region" description="Basic and acidic residues" evidence="3">
    <location>
        <begin position="884"/>
        <end position="893"/>
    </location>
</feature>
<comment type="caution">
    <text evidence="6">The sequence shown here is derived from an EMBL/GenBank/DDBJ whole genome shotgun (WGS) entry which is preliminary data.</text>
</comment>
<dbReference type="SUPFAM" id="SSF57701">
    <property type="entry name" value="Zn2/Cys6 DNA-binding domain"/>
    <property type="match status" value="1"/>
</dbReference>
<feature type="region of interest" description="Disordered" evidence="3">
    <location>
        <begin position="1015"/>
        <end position="1203"/>
    </location>
</feature>
<feature type="region of interest" description="Disordered" evidence="3">
    <location>
        <begin position="852"/>
        <end position="893"/>
    </location>
</feature>
<dbReference type="PROSITE" id="PS51379">
    <property type="entry name" value="4FE4S_FER_2"/>
    <property type="match status" value="1"/>
</dbReference>
<dbReference type="PROSITE" id="PS50048">
    <property type="entry name" value="ZN2_CY6_FUNGAL_2"/>
    <property type="match status" value="1"/>
</dbReference>
<dbReference type="InterPro" id="IPR036864">
    <property type="entry name" value="Zn2-C6_fun-type_DNA-bd_sf"/>
</dbReference>
<dbReference type="EMBL" id="JBAHYK010000104">
    <property type="protein sequence ID" value="KAL0578343.1"/>
    <property type="molecule type" value="Genomic_DNA"/>
</dbReference>
<evidence type="ECO:0008006" key="8">
    <source>
        <dbReference type="Google" id="ProtNLM"/>
    </source>
</evidence>
<dbReference type="Pfam" id="PF04082">
    <property type="entry name" value="Fungal_trans"/>
    <property type="match status" value="1"/>
</dbReference>
<accession>A0ABR3FSR2</accession>
<feature type="compositionally biased region" description="Basic and acidic residues" evidence="3">
    <location>
        <begin position="909"/>
        <end position="918"/>
    </location>
</feature>
<feature type="compositionally biased region" description="Polar residues" evidence="3">
    <location>
        <begin position="186"/>
        <end position="201"/>
    </location>
</feature>
<feature type="compositionally biased region" description="Low complexity" evidence="3">
    <location>
        <begin position="356"/>
        <end position="366"/>
    </location>
</feature>
<sequence length="1264" mass="139619">MPQATSKDPAAQRAQDKEAKRARGALSCAECRRLKLKCDKTVPCSSCKRRGCSAICPNGSLITGQGTRFVLADTEKLHEKIAQMSDRIRLLEDALTILHNASGATDSHPLLDRDSLKIKSIIELHAAVSQGMPESSSQSPDEPEDSQYIDAFGTLAIRDDGASTFYGRSAGQEGETVAPSPEPRSSRATPNLNSSIQTSNGTGLGIHLPTTAQSQWLPAQEHNQLPPALTNLSQSFPLPAGQQGFDLDYLVDSYLPPWDQALNLCNLYLEQAPWFFGAVTRRQLFDELLPMWYNEAPRPSITPSVLSSDSLNGTQDRSLNSTPQTRGPGLGMGTMGSVSPPSTNSIPPSDIGMTDGSSSSSGSISGGKQYSGSAHDLALLFVIFCFGALTDMTLPPAPDNHMAEHYYDLTKVSLALEGVLDRPPSVSTVQTLSLMGIYEGLRSAENSIETTWALFGMATKLAQSIGLHRDCARWKLSPAEVQKRRALFWELFITDCWQSLATGRLATFSLPFVDCELPADPDQTLADDGSFQPSFPFWKARFGAECVAAVVQGTLTSRAPKYSIILELDRKVRDMDVPKYAQGTPPEGVGLGKTMSHFMPTNYRELTLLYIHRCFFTHAIRSNPSDPIKSQYAPSFLAGYRSACDLLGTVKKQFSMFPKQIARFWVLWTHAFSATIMLSSVVLHGSKSKVAPAALLEVRSACDLFEKAAAHGGRAVKFLPIIQRLQAKAQKVFFETCNGVPPPIPNDILKPSSENNVDDEMSIFGGKTHTVTTKVVPLSRGSSTPKTNGSPRGSQSPPTGSPLQSHTTTNPSFAGVHPSLVSELNGFDGIINAQIQNAYKADSTMFTRTLMQPQQEPREEAHAPQIQKEEHEAQQQQEQLQYQRQEEERQRQLELEEQQRKHYLEEQELHRQEQERLSQETYAAQQRQQGYATETYPYKPDPAPYYPPRTNAHPESSQTPTYASPGSSGANSIAGPSHVPVPDQKPVLAHSQSHPNLREQATEYSESAYRNDPYQQQSYMQQESQRSGQYAAGYTPSSSPVAHYPYQPQQNGMQNGHQHPAQASTSYKAQTRAPRSSHAHQPYARSQHQHSQRVAQPRSHRQAQQEMYPVPASYVQPQQYSDQSTPTSPETEMVSPVSSTHQYTPASYEQSHTNGHAHAHAYHSQHQHHSPVTPVTAHPAHAHAHPGATPPAPAEPTYWQGNADVNMPYHNQQHQHVQHMEMQQPYQQYTPEGAMRGIAADDPRLQETWQSFMYKVGTPHMLED</sequence>
<protein>
    <recommendedName>
        <fullName evidence="8">Zn(2)-C6 fungal-type domain-containing protein</fullName>
    </recommendedName>
</protein>
<dbReference type="PROSITE" id="PS00463">
    <property type="entry name" value="ZN2_CY6_FUNGAL_1"/>
    <property type="match status" value="1"/>
</dbReference>
<evidence type="ECO:0000313" key="7">
    <source>
        <dbReference type="Proteomes" id="UP001465976"/>
    </source>
</evidence>
<dbReference type="CDD" id="cd00067">
    <property type="entry name" value="GAL4"/>
    <property type="match status" value="1"/>
</dbReference>
<feature type="domain" description="4Fe-4S ferredoxin-type" evidence="5">
    <location>
        <begin position="34"/>
        <end position="66"/>
    </location>
</feature>
<dbReference type="CDD" id="cd12148">
    <property type="entry name" value="fungal_TF_MHR"/>
    <property type="match status" value="1"/>
</dbReference>
<feature type="compositionally biased region" description="Basic residues" evidence="3">
    <location>
        <begin position="1155"/>
        <end position="1169"/>
    </location>
</feature>
<evidence type="ECO:0000259" key="5">
    <source>
        <dbReference type="PROSITE" id="PS51379"/>
    </source>
</evidence>
<feature type="compositionally biased region" description="Polar residues" evidence="3">
    <location>
        <begin position="1115"/>
        <end position="1154"/>
    </location>
</feature>
<feature type="compositionally biased region" description="Polar residues" evidence="3">
    <location>
        <begin position="780"/>
        <end position="812"/>
    </location>
</feature>
<dbReference type="Gene3D" id="4.10.240.10">
    <property type="entry name" value="Zn(2)-C6 fungal-type DNA-binding domain"/>
    <property type="match status" value="1"/>
</dbReference>
<dbReference type="SMART" id="SM00066">
    <property type="entry name" value="GAL4"/>
    <property type="match status" value="1"/>
</dbReference>